<dbReference type="EMBL" id="GECZ01026487">
    <property type="protein sequence ID" value="JAS43282.1"/>
    <property type="molecule type" value="Transcribed_RNA"/>
</dbReference>
<organism evidence="1">
    <name type="scientific">Cuerna arida</name>
    <dbReference type="NCBI Taxonomy" id="1464854"/>
    <lineage>
        <taxon>Eukaryota</taxon>
        <taxon>Metazoa</taxon>
        <taxon>Ecdysozoa</taxon>
        <taxon>Arthropoda</taxon>
        <taxon>Hexapoda</taxon>
        <taxon>Insecta</taxon>
        <taxon>Pterygota</taxon>
        <taxon>Neoptera</taxon>
        <taxon>Paraneoptera</taxon>
        <taxon>Hemiptera</taxon>
        <taxon>Auchenorrhyncha</taxon>
        <taxon>Membracoidea</taxon>
        <taxon>Cicadellidae</taxon>
        <taxon>Cicadellinae</taxon>
        <taxon>Proconiini</taxon>
        <taxon>Cuerna</taxon>
    </lineage>
</organism>
<accession>A0A1B6EZ64</accession>
<evidence type="ECO:0000313" key="1">
    <source>
        <dbReference type="EMBL" id="JAS43282.1"/>
    </source>
</evidence>
<name>A0A1B6EZ64_9HEMI</name>
<feature type="non-terminal residue" evidence="1">
    <location>
        <position position="149"/>
    </location>
</feature>
<proteinExistence type="predicted"/>
<feature type="non-terminal residue" evidence="1">
    <location>
        <position position="1"/>
    </location>
</feature>
<protein>
    <submittedName>
        <fullName evidence="1">Uncharacterized protein</fullName>
    </submittedName>
</protein>
<reference evidence="1" key="1">
    <citation type="submission" date="2015-11" db="EMBL/GenBank/DDBJ databases">
        <title>De novo transcriptome assembly of four potential Pierce s Disease insect vectors from Arizona vineyards.</title>
        <authorList>
            <person name="Tassone E.E."/>
        </authorList>
    </citation>
    <scope>NUCLEOTIDE SEQUENCE</scope>
</reference>
<gene>
    <name evidence="1" type="ORF">g.48282</name>
</gene>
<dbReference type="AlphaFoldDB" id="A0A1B6EZ64"/>
<sequence length="149" mass="16068">QVIIGGKQVTVQMASPSKSIVNNQTDAAKLTPKNIMKSNDSVNGIRNNLDTTKIIVLKKSENVATTNGGTSYTLIESNNFDDKVEKHNVICTSNELGEQKIILEKGLKAGCGDYENIKALKGADGSMRFRLRGGIGNLTESNKQINDAD</sequence>